<protein>
    <submittedName>
        <fullName evidence="2">Uncharacterized protein</fullName>
    </submittedName>
</protein>
<feature type="region of interest" description="Disordered" evidence="1">
    <location>
        <begin position="1"/>
        <end position="25"/>
    </location>
</feature>
<comment type="caution">
    <text evidence="2">The sequence shown here is derived from an EMBL/GenBank/DDBJ whole genome shotgun (WGS) entry which is preliminary data.</text>
</comment>
<evidence type="ECO:0000313" key="3">
    <source>
        <dbReference type="Proteomes" id="UP001419268"/>
    </source>
</evidence>
<organism evidence="2 3">
    <name type="scientific">Stephania cephalantha</name>
    <dbReference type="NCBI Taxonomy" id="152367"/>
    <lineage>
        <taxon>Eukaryota</taxon>
        <taxon>Viridiplantae</taxon>
        <taxon>Streptophyta</taxon>
        <taxon>Embryophyta</taxon>
        <taxon>Tracheophyta</taxon>
        <taxon>Spermatophyta</taxon>
        <taxon>Magnoliopsida</taxon>
        <taxon>Ranunculales</taxon>
        <taxon>Menispermaceae</taxon>
        <taxon>Menispermoideae</taxon>
        <taxon>Cissampelideae</taxon>
        <taxon>Stephania</taxon>
    </lineage>
</organism>
<reference evidence="2 3" key="1">
    <citation type="submission" date="2024-01" db="EMBL/GenBank/DDBJ databases">
        <title>Genome assemblies of Stephania.</title>
        <authorList>
            <person name="Yang L."/>
        </authorList>
    </citation>
    <scope>NUCLEOTIDE SEQUENCE [LARGE SCALE GENOMIC DNA]</scope>
    <source>
        <strain evidence="2">JXDWG</strain>
        <tissue evidence="2">Leaf</tissue>
    </source>
</reference>
<name>A0AAP0INF4_9MAGN</name>
<sequence length="115" mass="13006">MSGSCEETSSVSSGSLKCSSTIENSSNSTLLDVSAFTSSSSQKRLRRQLFLIHQILKYSGNLSFEFCNFDFICFAYPPASGLEWCFEKANRRSYLSQCLQWFSVHVDDFVEKLVL</sequence>
<dbReference type="AlphaFoldDB" id="A0AAP0INF4"/>
<keyword evidence="3" id="KW-1185">Reference proteome</keyword>
<dbReference type="EMBL" id="JBBNAG010000007">
    <property type="protein sequence ID" value="KAK9118475.1"/>
    <property type="molecule type" value="Genomic_DNA"/>
</dbReference>
<evidence type="ECO:0000256" key="1">
    <source>
        <dbReference type="SAM" id="MobiDB-lite"/>
    </source>
</evidence>
<evidence type="ECO:0000313" key="2">
    <source>
        <dbReference type="EMBL" id="KAK9118475.1"/>
    </source>
</evidence>
<accession>A0AAP0INF4</accession>
<proteinExistence type="predicted"/>
<gene>
    <name evidence="2" type="ORF">Scep_016568</name>
</gene>
<feature type="compositionally biased region" description="Low complexity" evidence="1">
    <location>
        <begin position="1"/>
        <end position="20"/>
    </location>
</feature>
<dbReference type="Proteomes" id="UP001419268">
    <property type="component" value="Unassembled WGS sequence"/>
</dbReference>